<evidence type="ECO:0000256" key="1">
    <source>
        <dbReference type="SAM" id="MobiDB-lite"/>
    </source>
</evidence>
<feature type="domain" description="WLM" evidence="2">
    <location>
        <begin position="7"/>
        <end position="263"/>
    </location>
</feature>
<evidence type="ECO:0000259" key="2">
    <source>
        <dbReference type="PROSITE" id="PS51397"/>
    </source>
</evidence>
<dbReference type="AlphaFoldDB" id="A0A4T0FSR6"/>
<feature type="compositionally biased region" description="Basic and acidic residues" evidence="1">
    <location>
        <begin position="253"/>
        <end position="262"/>
    </location>
</feature>
<dbReference type="PROSITE" id="PS51397">
    <property type="entry name" value="WLM"/>
    <property type="match status" value="1"/>
</dbReference>
<dbReference type="OrthoDB" id="447842at2759"/>
<feature type="region of interest" description="Disordered" evidence="1">
    <location>
        <begin position="199"/>
        <end position="296"/>
    </location>
</feature>
<feature type="compositionally biased region" description="Basic and acidic residues" evidence="1">
    <location>
        <begin position="358"/>
        <end position="370"/>
    </location>
</feature>
<dbReference type="GO" id="GO:0006281">
    <property type="term" value="P:DNA repair"/>
    <property type="evidence" value="ECO:0007669"/>
    <property type="project" value="TreeGrafter"/>
</dbReference>
<feature type="compositionally biased region" description="Basic and acidic residues" evidence="1">
    <location>
        <begin position="315"/>
        <end position="334"/>
    </location>
</feature>
<organism evidence="3 4">
    <name type="scientific">Wallemia hederae</name>
    <dbReference type="NCBI Taxonomy" id="1540922"/>
    <lineage>
        <taxon>Eukaryota</taxon>
        <taxon>Fungi</taxon>
        <taxon>Dikarya</taxon>
        <taxon>Basidiomycota</taxon>
        <taxon>Wallemiomycotina</taxon>
        <taxon>Wallemiomycetes</taxon>
        <taxon>Wallemiales</taxon>
        <taxon>Wallemiaceae</taxon>
        <taxon>Wallemia</taxon>
    </lineage>
</organism>
<accession>A0A4T0FSR6</accession>
<reference evidence="3 4" key="1">
    <citation type="submission" date="2019-03" db="EMBL/GenBank/DDBJ databases">
        <title>Sequencing 23 genomes of Wallemia ichthyophaga.</title>
        <authorList>
            <person name="Gostincar C."/>
        </authorList>
    </citation>
    <scope>NUCLEOTIDE SEQUENCE [LARGE SCALE GENOMIC DNA]</scope>
    <source>
        <strain evidence="3 4">EXF-5753</strain>
    </source>
</reference>
<protein>
    <recommendedName>
        <fullName evidence="2">WLM domain-containing protein</fullName>
    </recommendedName>
</protein>
<keyword evidence="4" id="KW-1185">Reference proteome</keyword>
<feature type="compositionally biased region" description="Basic and acidic residues" evidence="1">
    <location>
        <begin position="287"/>
        <end position="296"/>
    </location>
</feature>
<proteinExistence type="predicted"/>
<dbReference type="InterPro" id="IPR013536">
    <property type="entry name" value="WLM_dom"/>
</dbReference>
<name>A0A4T0FSR6_9BASI</name>
<evidence type="ECO:0000313" key="3">
    <source>
        <dbReference type="EMBL" id="TIA91649.1"/>
    </source>
</evidence>
<dbReference type="Pfam" id="PF08325">
    <property type="entry name" value="WLM"/>
    <property type="match status" value="1"/>
</dbReference>
<feature type="compositionally biased region" description="Acidic residues" evidence="1">
    <location>
        <begin position="269"/>
        <end position="286"/>
    </location>
</feature>
<dbReference type="GO" id="GO:0008237">
    <property type="term" value="F:metallopeptidase activity"/>
    <property type="evidence" value="ECO:0007669"/>
    <property type="project" value="TreeGrafter"/>
</dbReference>
<gene>
    <name evidence="3" type="ORF">E3P99_01044</name>
</gene>
<dbReference type="Proteomes" id="UP000310189">
    <property type="component" value="Unassembled WGS sequence"/>
</dbReference>
<dbReference type="PANTHER" id="PTHR46622:SF1">
    <property type="entry name" value="DNA-DEPENDENT METALLOPROTEASE WSS1"/>
    <property type="match status" value="1"/>
</dbReference>
<feature type="compositionally biased region" description="Basic residues" evidence="1">
    <location>
        <begin position="203"/>
        <end position="212"/>
    </location>
</feature>
<feature type="region of interest" description="Disordered" evidence="1">
    <location>
        <begin position="311"/>
        <end position="370"/>
    </location>
</feature>
<dbReference type="EMBL" id="SPNW01000011">
    <property type="protein sequence ID" value="TIA91649.1"/>
    <property type="molecule type" value="Genomic_DNA"/>
</dbReference>
<sequence length="370" mass="41623">MVLRINEKEANPNPHINFTTALQSRRNHTEARELLRSLAAQVRPMMKSEGLKVNSFEEYEFNQVFAGRNWNAGDLQGRRTRLAQTQRSILSLPFLAVRRECIEVFSAHNYASVMFSVTNLRVPQSASPMSTQPAFTQAQYNEELRAQATALRQKGYFGDGYWSSGTRLADNATVQGETALVAGDFADYICGGAQSRSKSSLWKPKKRKKPMTRKGMTLGAGNRVDGASLDLEKGQDPNSTFRKRATSKNARQMRLEATEKRLAALPKQEEEESGSTTEDEEDYVESDSDRRRLMGDIKVEETGSAWDAFLAQDIKPFDTKQSTLDDKVERKPNVKAESSSSQSRSEHTTTQRRISPAKTEKQPKEVIEID</sequence>
<comment type="caution">
    <text evidence="3">The sequence shown here is derived from an EMBL/GenBank/DDBJ whole genome shotgun (WGS) entry which is preliminary data.</text>
</comment>
<dbReference type="InterPro" id="IPR053000">
    <property type="entry name" value="WSS1-like_metalloprotease"/>
</dbReference>
<dbReference type="GO" id="GO:0005634">
    <property type="term" value="C:nucleus"/>
    <property type="evidence" value="ECO:0007669"/>
    <property type="project" value="TreeGrafter"/>
</dbReference>
<evidence type="ECO:0000313" key="4">
    <source>
        <dbReference type="Proteomes" id="UP000310189"/>
    </source>
</evidence>
<dbReference type="PANTHER" id="PTHR46622">
    <property type="entry name" value="DNA-DEPENDENT METALLOPROTEASE WSS1"/>
    <property type="match status" value="1"/>
</dbReference>